<evidence type="ECO:0000313" key="1">
    <source>
        <dbReference type="EMBL" id="MDI5962206.1"/>
    </source>
</evidence>
<dbReference type="EMBL" id="JABXJJ020000032">
    <property type="protein sequence ID" value="MDI5972472.1"/>
    <property type="molecule type" value="Genomic_DNA"/>
</dbReference>
<accession>A0AA90HCN0</accession>
<keyword evidence="3" id="KW-1185">Reference proteome</keyword>
<organism evidence="2">
    <name type="scientific">Streptantibioticus silvisoli</name>
    <dbReference type="NCBI Taxonomy" id="2705255"/>
    <lineage>
        <taxon>Bacteria</taxon>
        <taxon>Bacillati</taxon>
        <taxon>Actinomycetota</taxon>
        <taxon>Actinomycetes</taxon>
        <taxon>Kitasatosporales</taxon>
        <taxon>Streptomycetaceae</taxon>
        <taxon>Streptantibioticus</taxon>
    </lineage>
</organism>
<gene>
    <name evidence="1" type="ORF">POF43_005650</name>
    <name evidence="2" type="ORF">POF50_024550</name>
</gene>
<dbReference type="AlphaFoldDB" id="A0AA90HCN0"/>
<evidence type="ECO:0000313" key="2">
    <source>
        <dbReference type="EMBL" id="MDI5972472.1"/>
    </source>
</evidence>
<dbReference type="RefSeq" id="WP_271314662.1">
    <property type="nucleotide sequence ID" value="NZ_JAAGKO020000005.1"/>
</dbReference>
<dbReference type="Proteomes" id="UP001156398">
    <property type="component" value="Unassembled WGS sequence"/>
</dbReference>
<protein>
    <submittedName>
        <fullName evidence="2">Uncharacterized protein</fullName>
    </submittedName>
</protein>
<dbReference type="EMBL" id="JAAGKO020000005">
    <property type="protein sequence ID" value="MDI5962206.1"/>
    <property type="molecule type" value="Genomic_DNA"/>
</dbReference>
<reference evidence="2 3" key="1">
    <citation type="submission" date="2023-05" db="EMBL/GenBank/DDBJ databases">
        <title>Streptantibioticus silvisoli sp. nov., acidotolerant actinomycetes 1 from pine litter.</title>
        <authorList>
            <person name="Swiecimska M."/>
            <person name="Golinska P."/>
            <person name="Sangal V."/>
            <person name="Wachnowicz B."/>
            <person name="Goodfellow M."/>
        </authorList>
    </citation>
    <scope>NUCLEOTIDE SEQUENCE</scope>
    <source>
        <strain evidence="2">SL13</strain>
        <strain evidence="1 3">SL54</strain>
    </source>
</reference>
<comment type="caution">
    <text evidence="2">The sequence shown here is derived from an EMBL/GenBank/DDBJ whole genome shotgun (WGS) entry which is preliminary data.</text>
</comment>
<sequence>MADLIVDASLDDTNRDLKAILDEYNNAQKNAKEDQGVWGQSDVASAMNAFANNWYVHRDAIQSRLSKLSDRVDKACSAWNDADKQLADSLQVDNSQ</sequence>
<name>A0AA90HCN0_9ACTN</name>
<evidence type="ECO:0000313" key="3">
    <source>
        <dbReference type="Proteomes" id="UP001156398"/>
    </source>
</evidence>
<proteinExistence type="predicted"/>